<evidence type="ECO:0000259" key="5">
    <source>
        <dbReference type="PROSITE" id="PS50913"/>
    </source>
</evidence>
<evidence type="ECO:0000313" key="7">
    <source>
        <dbReference type="Proteomes" id="UP000000591"/>
    </source>
</evidence>
<organism evidence="6 7">
    <name type="scientific">Eremothecium gossypii (strain ATCC 10895 / CBS 109.51 / FGSC 9923 / NRRL Y-1056)</name>
    <name type="common">Yeast</name>
    <name type="synonym">Ashbya gossypii</name>
    <dbReference type="NCBI Taxonomy" id="284811"/>
    <lineage>
        <taxon>Eukaryota</taxon>
        <taxon>Fungi</taxon>
        <taxon>Dikarya</taxon>
        <taxon>Ascomycota</taxon>
        <taxon>Saccharomycotina</taxon>
        <taxon>Saccharomycetes</taxon>
        <taxon>Saccharomycetales</taxon>
        <taxon>Saccharomycetaceae</taxon>
        <taxon>Eremothecium</taxon>
    </lineage>
</organism>
<dbReference type="GO" id="GO:0006888">
    <property type="term" value="P:endoplasmic reticulum to Golgi vesicle-mediated transport"/>
    <property type="evidence" value="ECO:0000318"/>
    <property type="project" value="GO_Central"/>
</dbReference>
<evidence type="ECO:0000256" key="2">
    <source>
        <dbReference type="ARBA" id="ARBA00023034"/>
    </source>
</evidence>
<protein>
    <submittedName>
        <fullName evidence="6">ACR101Cp</fullName>
    </submittedName>
</protein>
<proteinExistence type="predicted"/>
<keyword evidence="3" id="KW-0175">Coiled coil</keyword>
<dbReference type="FunCoup" id="Q75C16">
    <property type="interactions" value="47"/>
</dbReference>
<feature type="domain" description="GRIP" evidence="5">
    <location>
        <begin position="401"/>
        <end position="452"/>
    </location>
</feature>
<dbReference type="PROSITE" id="PS50913">
    <property type="entry name" value="GRIP"/>
    <property type="match status" value="1"/>
</dbReference>
<reference evidence="7" key="2">
    <citation type="journal article" date="2013" name="G3 (Bethesda)">
        <title>Genomes of Ashbya fungi isolated from insects reveal four mating-type loci, numerous translocations, lack of transposons, and distinct gene duplications.</title>
        <authorList>
            <person name="Dietrich F.S."/>
            <person name="Voegeli S."/>
            <person name="Kuo S."/>
            <person name="Philippsen P."/>
        </authorList>
    </citation>
    <scope>GENOME REANNOTATION</scope>
    <source>
        <strain evidence="7">ATCC 10895 / CBS 109.51 / FGSC 9923 / NRRL Y-1056</strain>
    </source>
</reference>
<dbReference type="Proteomes" id="UP000000591">
    <property type="component" value="Chromosome III"/>
</dbReference>
<dbReference type="HOGENOM" id="CLU_020680_3_1_1"/>
<dbReference type="eggNOG" id="ENOG502RYXN">
    <property type="taxonomic scope" value="Eukaryota"/>
</dbReference>
<dbReference type="InterPro" id="IPR019459">
    <property type="entry name" value="GRAB"/>
</dbReference>
<gene>
    <name evidence="6" type="ORF">AGOS_ACR101C</name>
</gene>
<feature type="compositionally biased region" description="Basic and acidic residues" evidence="4">
    <location>
        <begin position="24"/>
        <end position="44"/>
    </location>
</feature>
<reference evidence="6 7" key="1">
    <citation type="journal article" date="2004" name="Science">
        <title>The Ashbya gossypii genome as a tool for mapping the ancient Saccharomyces cerevisiae genome.</title>
        <authorList>
            <person name="Dietrich F.S."/>
            <person name="Voegeli S."/>
            <person name="Brachat S."/>
            <person name="Lerch A."/>
            <person name="Gates K."/>
            <person name="Steiner S."/>
            <person name="Mohr C."/>
            <person name="Pohlmann R."/>
            <person name="Luedi P."/>
            <person name="Choi S."/>
            <person name="Wing R.A."/>
            <person name="Flavier A."/>
            <person name="Gaffney T.D."/>
            <person name="Philippsen P."/>
        </authorList>
    </citation>
    <scope>NUCLEOTIDE SEQUENCE [LARGE SCALE GENOMIC DNA]</scope>
    <source>
        <strain evidence="7">ATCC 10895 / CBS 109.51 / FGSC 9923 / NRRL Y-1056</strain>
    </source>
</reference>
<feature type="compositionally biased region" description="Basic residues" evidence="4">
    <location>
        <begin position="1"/>
        <end position="10"/>
    </location>
</feature>
<keyword evidence="2" id="KW-0333">Golgi apparatus</keyword>
<dbReference type="OrthoDB" id="425925at2759"/>
<dbReference type="PANTHER" id="PTHR18921:SF2">
    <property type="entry name" value="THYROID RECEPTOR-INTERACTING PROTEIN 11"/>
    <property type="match status" value="1"/>
</dbReference>
<dbReference type="RefSeq" id="NP_983503.2">
    <property type="nucleotide sequence ID" value="NM_208856.2"/>
</dbReference>
<dbReference type="STRING" id="284811.Q75C16"/>
<dbReference type="GO" id="GO:0031267">
    <property type="term" value="F:small GTPase binding"/>
    <property type="evidence" value="ECO:0000318"/>
    <property type="project" value="GO_Central"/>
</dbReference>
<evidence type="ECO:0000256" key="1">
    <source>
        <dbReference type="ARBA" id="ARBA00004555"/>
    </source>
</evidence>
<dbReference type="AlphaFoldDB" id="Q75C16"/>
<sequence>MAKGKKKGGKAPKALPESSAVVEDDVKKEAAPTEEDRAKSRSEVTGEGSSEAAGTGREEQKAGEVATAGQGVLAESAEQVKPAGQGEPTEQGEQSEAESMQALRQELEALRLQLRGTESAEGELRRLREERDQFETQYNTLLSRLSSMKSLFSKMKESQLELENTQEQLSEYERQNATLKTRLEQLSREKKESEETVVVLNTEMASLNAECETLSVECSAYKAKLSQAQERIEKEAAAYQRERQDHAKLQRNLQSRIEELTLMMDNKKHDHASLEEQTKAYQQQLEQLQQEKAQQEQRGAELNTQLESLVSENERALRAKDQELQSLRGALEQAQDVSRTHEAKVAELRSQIDAMSADAALKDKLEQECKERVLQIGKLRHEAVILNEHLTKALAMIKHSNSSESVDKELISNLFISFVSIPRGDPKKFEVLELISSFLSWDDEKKTQAGLMHSSSDTIRKTRRNDSFVSLWAEFLERESEK</sequence>
<dbReference type="InParanoid" id="Q75C16"/>
<keyword evidence="7" id="KW-1185">Reference proteome</keyword>
<dbReference type="Pfam" id="PF10375">
    <property type="entry name" value="GRAB"/>
    <property type="match status" value="1"/>
</dbReference>
<comment type="subcellular location">
    <subcellularLocation>
        <location evidence="1">Golgi apparatus</location>
    </subcellularLocation>
</comment>
<feature type="region of interest" description="Disordered" evidence="4">
    <location>
        <begin position="1"/>
        <end position="102"/>
    </location>
</feature>
<dbReference type="GO" id="GO:0005794">
    <property type="term" value="C:Golgi apparatus"/>
    <property type="evidence" value="ECO:0000318"/>
    <property type="project" value="GO_Central"/>
</dbReference>
<evidence type="ECO:0000256" key="3">
    <source>
        <dbReference type="ARBA" id="ARBA00023054"/>
    </source>
</evidence>
<dbReference type="EMBL" id="AE016816">
    <property type="protein sequence ID" value="AAS51327.2"/>
    <property type="molecule type" value="Genomic_DNA"/>
</dbReference>
<dbReference type="Gene3D" id="1.10.287.1490">
    <property type="match status" value="1"/>
</dbReference>
<name>Q75C16_EREGS</name>
<dbReference type="KEGG" id="ago:AGOS_ACR101C"/>
<dbReference type="GeneID" id="4619633"/>
<dbReference type="GO" id="GO:0007030">
    <property type="term" value="P:Golgi organization"/>
    <property type="evidence" value="ECO:0000318"/>
    <property type="project" value="GO_Central"/>
</dbReference>
<dbReference type="PANTHER" id="PTHR18921">
    <property type="entry name" value="MYOSIN HEAVY CHAIN - RELATED"/>
    <property type="match status" value="1"/>
</dbReference>
<evidence type="ECO:0000256" key="4">
    <source>
        <dbReference type="SAM" id="MobiDB-lite"/>
    </source>
</evidence>
<evidence type="ECO:0000313" key="6">
    <source>
        <dbReference type="EMBL" id="AAS51327.2"/>
    </source>
</evidence>
<dbReference type="InterPro" id="IPR000237">
    <property type="entry name" value="GRIP_dom"/>
</dbReference>
<dbReference type="OMA" id="QAMHNWE"/>
<dbReference type="GO" id="GO:0000139">
    <property type="term" value="C:Golgi membrane"/>
    <property type="evidence" value="ECO:0007669"/>
    <property type="project" value="EnsemblFungi"/>
</dbReference>
<accession>Q75C16</accession>